<dbReference type="Gene3D" id="1.25.40.10">
    <property type="entry name" value="Tetratricopeptide repeat domain"/>
    <property type="match status" value="1"/>
</dbReference>
<sequence length="273" mass="29691">MMLSLNQTVLAKQVFIMPLKKSSTANTSLTVGVLIAMLSLSACQTAPSMSTTAQSTPIQASLPSQEQVSEAVTTVKVTPVTQAPIVRADDESDYAIESDGSSEPSNPLTQETPVLNTPSSASIPSNTIILTPSRDDYMISEPIVPSRNELLEQARKNSQQRTQRATSNNSDLPAFRNLMQTGINQLKSGNLTNAENSFTRAQRLAPKSSAVYFYLAQVALKKNQPRKAEAMARRGLTVSQDSSRRRALWQIILQSGQAQGNSRVIREAKQALR</sequence>
<reference evidence="2 3" key="1">
    <citation type="submission" date="2016-03" db="EMBL/GenBank/DDBJ databases">
        <title>Genome sequencing of Psychrobacter alimentarius PAMC 27889.</title>
        <authorList>
            <person name="Lee J."/>
            <person name="Kim O.-S."/>
        </authorList>
    </citation>
    <scope>NUCLEOTIDE SEQUENCE [LARGE SCALE GENOMIC DNA]</scope>
    <source>
        <strain evidence="2 3">PAMC 27889</strain>
    </source>
</reference>
<evidence type="ECO:0000313" key="2">
    <source>
        <dbReference type="EMBL" id="AMT96485.1"/>
    </source>
</evidence>
<dbReference type="EMBL" id="CP014945">
    <property type="protein sequence ID" value="AMT96485.1"/>
    <property type="molecule type" value="Genomic_DNA"/>
</dbReference>
<feature type="compositionally biased region" description="Polar residues" evidence="1">
    <location>
        <begin position="99"/>
        <end position="128"/>
    </location>
</feature>
<evidence type="ECO:0000313" key="3">
    <source>
        <dbReference type="Proteomes" id="UP000076104"/>
    </source>
</evidence>
<gene>
    <name evidence="2" type="ORF">A3K91_0867</name>
</gene>
<feature type="region of interest" description="Disordered" evidence="1">
    <location>
        <begin position="153"/>
        <end position="172"/>
    </location>
</feature>
<proteinExistence type="predicted"/>
<feature type="region of interest" description="Disordered" evidence="1">
    <location>
        <begin position="83"/>
        <end position="128"/>
    </location>
</feature>
<dbReference type="RefSeq" id="WP_062844168.1">
    <property type="nucleotide sequence ID" value="NZ_CP014945.1"/>
</dbReference>
<feature type="compositionally biased region" description="Polar residues" evidence="1">
    <location>
        <begin position="156"/>
        <end position="171"/>
    </location>
</feature>
<dbReference type="Proteomes" id="UP000076104">
    <property type="component" value="Chromosome"/>
</dbReference>
<name>A0ABM5ZWK8_9GAMM</name>
<dbReference type="GeneID" id="33060976"/>
<evidence type="ECO:0000256" key="1">
    <source>
        <dbReference type="SAM" id="MobiDB-lite"/>
    </source>
</evidence>
<evidence type="ECO:0008006" key="4">
    <source>
        <dbReference type="Google" id="ProtNLM"/>
    </source>
</evidence>
<accession>A0ABM5ZWK8</accession>
<dbReference type="InterPro" id="IPR011990">
    <property type="entry name" value="TPR-like_helical_dom_sf"/>
</dbReference>
<protein>
    <recommendedName>
        <fullName evidence="4">Tetratricopeptide repeat protein</fullName>
    </recommendedName>
</protein>
<keyword evidence="3" id="KW-1185">Reference proteome</keyword>
<dbReference type="SUPFAM" id="SSF48452">
    <property type="entry name" value="TPR-like"/>
    <property type="match status" value="1"/>
</dbReference>
<organism evidence="2 3">
    <name type="scientific">Psychrobacter alimentarius</name>
    <dbReference type="NCBI Taxonomy" id="261164"/>
    <lineage>
        <taxon>Bacteria</taxon>
        <taxon>Pseudomonadati</taxon>
        <taxon>Pseudomonadota</taxon>
        <taxon>Gammaproteobacteria</taxon>
        <taxon>Moraxellales</taxon>
        <taxon>Moraxellaceae</taxon>
        <taxon>Psychrobacter</taxon>
    </lineage>
</organism>
<dbReference type="Pfam" id="PF14559">
    <property type="entry name" value="TPR_19"/>
    <property type="match status" value="1"/>
</dbReference>